<protein>
    <submittedName>
        <fullName evidence="1">Uncharacterized protein</fullName>
    </submittedName>
</protein>
<dbReference type="EMBL" id="CAXKWB010014964">
    <property type="protein sequence ID" value="CAL4112274.1"/>
    <property type="molecule type" value="Genomic_DNA"/>
</dbReference>
<gene>
    <name evidence="1" type="ORF">MNOR_LOCUS19842</name>
</gene>
<dbReference type="AlphaFoldDB" id="A0AAV2R2V5"/>
<keyword evidence="2" id="KW-1185">Reference proteome</keyword>
<accession>A0AAV2R2V5</accession>
<reference evidence="1 2" key="1">
    <citation type="submission" date="2024-05" db="EMBL/GenBank/DDBJ databases">
        <authorList>
            <person name="Wallberg A."/>
        </authorList>
    </citation>
    <scope>NUCLEOTIDE SEQUENCE [LARGE SCALE GENOMIC DNA]</scope>
</reference>
<dbReference type="Proteomes" id="UP001497623">
    <property type="component" value="Unassembled WGS sequence"/>
</dbReference>
<sequence length="119" mass="14694">MWLENFCDTFDPFMMFKKREKRKDEFFLVHVFTPHLRTDDILYFSQDIAPIVFFFRDLPLTEKKSFREIDKYRVSGMLLKNYNLLNFTLSSKLNPKIQKWCFENNCDTFDHFMMFLMKK</sequence>
<comment type="caution">
    <text evidence="1">The sequence shown here is derived from an EMBL/GenBank/DDBJ whole genome shotgun (WGS) entry which is preliminary data.</text>
</comment>
<organism evidence="1 2">
    <name type="scientific">Meganyctiphanes norvegica</name>
    <name type="common">Northern krill</name>
    <name type="synonym">Thysanopoda norvegica</name>
    <dbReference type="NCBI Taxonomy" id="48144"/>
    <lineage>
        <taxon>Eukaryota</taxon>
        <taxon>Metazoa</taxon>
        <taxon>Ecdysozoa</taxon>
        <taxon>Arthropoda</taxon>
        <taxon>Crustacea</taxon>
        <taxon>Multicrustacea</taxon>
        <taxon>Malacostraca</taxon>
        <taxon>Eumalacostraca</taxon>
        <taxon>Eucarida</taxon>
        <taxon>Euphausiacea</taxon>
        <taxon>Euphausiidae</taxon>
        <taxon>Meganyctiphanes</taxon>
    </lineage>
</organism>
<evidence type="ECO:0000313" key="2">
    <source>
        <dbReference type="Proteomes" id="UP001497623"/>
    </source>
</evidence>
<evidence type="ECO:0000313" key="1">
    <source>
        <dbReference type="EMBL" id="CAL4112274.1"/>
    </source>
</evidence>
<proteinExistence type="predicted"/>
<name>A0AAV2R2V5_MEGNR</name>